<dbReference type="GeneID" id="87866938"/>
<dbReference type="AlphaFoldDB" id="A0AAE0JQL4"/>
<dbReference type="EMBL" id="JAUEPP010000001">
    <property type="protein sequence ID" value="KAK3355678.1"/>
    <property type="molecule type" value="Genomic_DNA"/>
</dbReference>
<accession>A0AAE0JQL4</accession>
<dbReference type="RefSeq" id="XP_062687056.1">
    <property type="nucleotide sequence ID" value="XM_062829784.1"/>
</dbReference>
<keyword evidence="2" id="KW-1185">Reference proteome</keyword>
<reference evidence="1" key="2">
    <citation type="submission" date="2023-06" db="EMBL/GenBank/DDBJ databases">
        <authorList>
            <consortium name="Lawrence Berkeley National Laboratory"/>
            <person name="Haridas S."/>
            <person name="Hensen N."/>
            <person name="Bonometti L."/>
            <person name="Westerberg I."/>
            <person name="Brannstrom I.O."/>
            <person name="Guillou S."/>
            <person name="Cros-Aarteil S."/>
            <person name="Calhoun S."/>
            <person name="Kuo A."/>
            <person name="Mondo S."/>
            <person name="Pangilinan J."/>
            <person name="Riley R."/>
            <person name="Labutti K."/>
            <person name="Andreopoulos B."/>
            <person name="Lipzen A."/>
            <person name="Chen C."/>
            <person name="Yanf M."/>
            <person name="Daum C."/>
            <person name="Ng V."/>
            <person name="Clum A."/>
            <person name="Steindorff A."/>
            <person name="Ohm R."/>
            <person name="Martin F."/>
            <person name="Silar P."/>
            <person name="Natvig D."/>
            <person name="Lalanne C."/>
            <person name="Gautier V."/>
            <person name="Ament-Velasquez S.L."/>
            <person name="Kruys A."/>
            <person name="Hutchinson M.I."/>
            <person name="Powell A.J."/>
            <person name="Barry K."/>
            <person name="Miller A.N."/>
            <person name="Grigoriev I.V."/>
            <person name="Debuchy R."/>
            <person name="Gladieux P."/>
            <person name="Thoren M.H."/>
            <person name="Johannesson H."/>
        </authorList>
    </citation>
    <scope>NUCLEOTIDE SEQUENCE</scope>
    <source>
        <strain evidence="1">CBS 560.94</strain>
    </source>
</reference>
<gene>
    <name evidence="1" type="ORF">B0H65DRAFT_55111</name>
</gene>
<evidence type="ECO:0000313" key="2">
    <source>
        <dbReference type="Proteomes" id="UP001278500"/>
    </source>
</evidence>
<comment type="caution">
    <text evidence="1">The sequence shown here is derived from an EMBL/GenBank/DDBJ whole genome shotgun (WGS) entry which is preliminary data.</text>
</comment>
<name>A0AAE0JQL4_9PEZI</name>
<organism evidence="1 2">
    <name type="scientific">Neurospora tetraspora</name>
    <dbReference type="NCBI Taxonomy" id="94610"/>
    <lineage>
        <taxon>Eukaryota</taxon>
        <taxon>Fungi</taxon>
        <taxon>Dikarya</taxon>
        <taxon>Ascomycota</taxon>
        <taxon>Pezizomycotina</taxon>
        <taxon>Sordariomycetes</taxon>
        <taxon>Sordariomycetidae</taxon>
        <taxon>Sordariales</taxon>
        <taxon>Sordariaceae</taxon>
        <taxon>Neurospora</taxon>
    </lineage>
</organism>
<protein>
    <submittedName>
        <fullName evidence="1">Uncharacterized protein</fullName>
    </submittedName>
</protein>
<proteinExistence type="predicted"/>
<sequence length="200" mass="20954">MPVSHTISPNPLLPQPCPSFTKGGLLLGTITTAGIRGGLRHGQMNAVKCAFPQHVSHPSMAAVHIGMMPTCPGRVKHVDMHAFRGKSCRLCFVDRARSTFPRNVGVVTGLHWTSFITGLAGDCCCAARAGPSFLRCGEAGRTKSGVGHDRQHLASGLSDGPGPLASFSLAVPGIEGMRLGRLSRPVKSVPDAAGCACHWL</sequence>
<dbReference type="Proteomes" id="UP001278500">
    <property type="component" value="Unassembled WGS sequence"/>
</dbReference>
<evidence type="ECO:0000313" key="1">
    <source>
        <dbReference type="EMBL" id="KAK3355678.1"/>
    </source>
</evidence>
<reference evidence="1" key="1">
    <citation type="journal article" date="2023" name="Mol. Phylogenet. Evol.">
        <title>Genome-scale phylogeny and comparative genomics of the fungal order Sordariales.</title>
        <authorList>
            <person name="Hensen N."/>
            <person name="Bonometti L."/>
            <person name="Westerberg I."/>
            <person name="Brannstrom I.O."/>
            <person name="Guillou S."/>
            <person name="Cros-Aarteil S."/>
            <person name="Calhoun S."/>
            <person name="Haridas S."/>
            <person name="Kuo A."/>
            <person name="Mondo S."/>
            <person name="Pangilinan J."/>
            <person name="Riley R."/>
            <person name="LaButti K."/>
            <person name="Andreopoulos B."/>
            <person name="Lipzen A."/>
            <person name="Chen C."/>
            <person name="Yan M."/>
            <person name="Daum C."/>
            <person name="Ng V."/>
            <person name="Clum A."/>
            <person name="Steindorff A."/>
            <person name="Ohm R.A."/>
            <person name="Martin F."/>
            <person name="Silar P."/>
            <person name="Natvig D.O."/>
            <person name="Lalanne C."/>
            <person name="Gautier V."/>
            <person name="Ament-Velasquez S.L."/>
            <person name="Kruys A."/>
            <person name="Hutchinson M.I."/>
            <person name="Powell A.J."/>
            <person name="Barry K."/>
            <person name="Miller A.N."/>
            <person name="Grigoriev I.V."/>
            <person name="Debuchy R."/>
            <person name="Gladieux P."/>
            <person name="Hiltunen Thoren M."/>
            <person name="Johannesson H."/>
        </authorList>
    </citation>
    <scope>NUCLEOTIDE SEQUENCE</scope>
    <source>
        <strain evidence="1">CBS 560.94</strain>
    </source>
</reference>